<dbReference type="AlphaFoldDB" id="A0A097KUB7"/>
<dbReference type="SUPFAM" id="SSF52799">
    <property type="entry name" value="(Phosphotyrosine protein) phosphatases II"/>
    <property type="match status" value="1"/>
</dbReference>
<dbReference type="EMBL" id="KJ584438">
    <property type="protein sequence ID" value="AIT97009.1"/>
    <property type="molecule type" value="Genomic_DNA"/>
</dbReference>
<protein>
    <submittedName>
        <fullName evidence="1">PTP-like phytase</fullName>
    </submittedName>
</protein>
<feature type="non-terminal residue" evidence="1">
    <location>
        <position position="1"/>
    </location>
</feature>
<feature type="non-terminal residue" evidence="1">
    <location>
        <position position="134"/>
    </location>
</feature>
<reference evidence="1" key="1">
    <citation type="journal article" date="2014" name="Lett. Appl. Microbiol.">
        <title>Genetic diversity and expression profiles of cysteine phytases in the sheep rumen during a feeding cycle.</title>
        <authorList>
            <person name="Li Z."/>
            <person name="Huang H."/>
            <person name="Zhao H."/>
            <person name="Meng K."/>
            <person name="Zhao J."/>
            <person name="Shi P."/>
            <person name="Yang P."/>
            <person name="Luo H."/>
            <person name="Wang Y."/>
            <person name="Yao B."/>
        </authorList>
    </citation>
    <scope>NUCLEOTIDE SEQUENCE</scope>
</reference>
<organism evidence="1">
    <name type="scientific">uncultured microorganism</name>
    <dbReference type="NCBI Taxonomy" id="358574"/>
    <lineage>
        <taxon>unclassified sequences</taxon>
        <taxon>environmental samples</taxon>
    </lineage>
</organism>
<accession>A0A097KUB7</accession>
<dbReference type="SMART" id="SM01301">
    <property type="entry name" value="PTPlike_phytase"/>
    <property type="match status" value="1"/>
</dbReference>
<dbReference type="InterPro" id="IPR029021">
    <property type="entry name" value="Prot-tyrosine_phosphatase-like"/>
</dbReference>
<dbReference type="Gene3D" id="3.90.190.10">
    <property type="entry name" value="Protein tyrosine phosphatase superfamily"/>
    <property type="match status" value="1"/>
</dbReference>
<dbReference type="Pfam" id="PF14566">
    <property type="entry name" value="PTPlike_phytase"/>
    <property type="match status" value="1"/>
</dbReference>
<name>A0A097KUB7_9ZZZZ</name>
<evidence type="ECO:0000313" key="1">
    <source>
        <dbReference type="EMBL" id="AIT97009.1"/>
    </source>
</evidence>
<sequence length="134" mass="15413">VDLREETHGYFDGMAVSWFSKKDWGNDGRMQHIVEHVETDQLNKVSKSAKNGEQIEVYTFEDKGNKVGPPQNFTVGKVMNEAQMVKKHGANYFRLAVQDHFAPSDRQVDEFLAFWKTLPKDAWFHVHCEAGNGR</sequence>
<proteinExistence type="predicted"/>